<protein>
    <submittedName>
        <fullName evidence="2">RidA family protein</fullName>
    </submittedName>
</protein>
<dbReference type="PROSITE" id="PS51257">
    <property type="entry name" value="PROKAR_LIPOPROTEIN"/>
    <property type="match status" value="1"/>
</dbReference>
<sequence length="167" mass="18622">MIGKVMSFTILAVLFSCTQSKTVNTQKNNSMAQEKNSFINPKGLFNPKYNGFSHIVKVPKGKEMYYFSGQWASNIEGKLVSENFEEQVKQTVSNVKEALESAGLSLDDVVKQTVYIVDFTLEKKQILIDVASKEWRVKNFPASTIVPLPLLATAPNCLIEIEIIAAK</sequence>
<dbReference type="CDD" id="cd00448">
    <property type="entry name" value="YjgF_YER057c_UK114_family"/>
    <property type="match status" value="1"/>
</dbReference>
<dbReference type="InterPro" id="IPR006175">
    <property type="entry name" value="YjgF/YER057c/UK114"/>
</dbReference>
<gene>
    <name evidence="2" type="ORF">J8H85_14075</name>
</gene>
<dbReference type="SUPFAM" id="SSF55298">
    <property type="entry name" value="YjgF-like"/>
    <property type="match status" value="1"/>
</dbReference>
<organism evidence="2 3">
    <name type="scientific">Mariniflexile gromovii</name>
    <dbReference type="NCBI Taxonomy" id="362523"/>
    <lineage>
        <taxon>Bacteria</taxon>
        <taxon>Pseudomonadati</taxon>
        <taxon>Bacteroidota</taxon>
        <taxon>Flavobacteriia</taxon>
        <taxon>Flavobacteriales</taxon>
        <taxon>Flavobacteriaceae</taxon>
        <taxon>Mariniflexile</taxon>
    </lineage>
</organism>
<comment type="similarity">
    <text evidence="1">Belongs to the RutC family.</text>
</comment>
<dbReference type="Pfam" id="PF01042">
    <property type="entry name" value="Ribonuc_L-PSP"/>
    <property type="match status" value="1"/>
</dbReference>
<reference evidence="2 3" key="1">
    <citation type="submission" date="2021-04" db="EMBL/GenBank/DDBJ databases">
        <title>Mariniflexile gromovii gen. nov., sp. nov., a gliding bacterium isolated from the sea urchin Strongylocentrotus intermedius.</title>
        <authorList>
            <person name="Ko S."/>
            <person name="Le V."/>
            <person name="Ahn C.-Y."/>
            <person name="Oh H.-M."/>
        </authorList>
    </citation>
    <scope>NUCLEOTIDE SEQUENCE [LARGE SCALE GENOMIC DNA]</scope>
    <source>
        <strain evidence="2 3">KCTC 12570</strain>
    </source>
</reference>
<accession>A0ABS4BY46</accession>
<dbReference type="Proteomes" id="UP000670776">
    <property type="component" value="Unassembled WGS sequence"/>
</dbReference>
<evidence type="ECO:0000313" key="3">
    <source>
        <dbReference type="Proteomes" id="UP000670776"/>
    </source>
</evidence>
<dbReference type="EMBL" id="JAGJCB010000015">
    <property type="protein sequence ID" value="MBP0904962.1"/>
    <property type="molecule type" value="Genomic_DNA"/>
</dbReference>
<name>A0ABS4BY46_9FLAO</name>
<proteinExistence type="inferred from homology"/>
<evidence type="ECO:0000256" key="1">
    <source>
        <dbReference type="ARBA" id="ARBA00010552"/>
    </source>
</evidence>
<comment type="caution">
    <text evidence="2">The sequence shown here is derived from an EMBL/GenBank/DDBJ whole genome shotgun (WGS) entry which is preliminary data.</text>
</comment>
<keyword evidence="3" id="KW-1185">Reference proteome</keyword>
<dbReference type="PANTHER" id="PTHR11803:SF58">
    <property type="entry name" value="PROTEIN HMF1-RELATED"/>
    <property type="match status" value="1"/>
</dbReference>
<dbReference type="InterPro" id="IPR035959">
    <property type="entry name" value="RutC-like_sf"/>
</dbReference>
<dbReference type="Gene3D" id="3.30.1330.40">
    <property type="entry name" value="RutC-like"/>
    <property type="match status" value="1"/>
</dbReference>
<dbReference type="RefSeq" id="WP_209655853.1">
    <property type="nucleotide sequence ID" value="NZ_JAGJCB010000015.1"/>
</dbReference>
<evidence type="ECO:0000313" key="2">
    <source>
        <dbReference type="EMBL" id="MBP0904962.1"/>
    </source>
</evidence>
<dbReference type="PANTHER" id="PTHR11803">
    <property type="entry name" value="2-IMINOBUTANOATE/2-IMINOPROPANOATE DEAMINASE RIDA"/>
    <property type="match status" value="1"/>
</dbReference>